<comment type="caution">
    <text evidence="10">The sequence shown here is derived from an EMBL/GenBank/DDBJ whole genome shotgun (WGS) entry which is preliminary data.</text>
</comment>
<name>A0ABT9BKZ0_9MICO</name>
<evidence type="ECO:0000256" key="6">
    <source>
        <dbReference type="ARBA" id="ARBA00023136"/>
    </source>
</evidence>
<dbReference type="PANTHER" id="PTHR30353">
    <property type="entry name" value="INNER MEMBRANE PROTEIN DEDA-RELATED"/>
    <property type="match status" value="1"/>
</dbReference>
<dbReference type="Pfam" id="PF09335">
    <property type="entry name" value="VTT_dom"/>
    <property type="match status" value="1"/>
</dbReference>
<feature type="transmembrane region" description="Helical" evidence="7">
    <location>
        <begin position="140"/>
        <end position="162"/>
    </location>
</feature>
<evidence type="ECO:0000313" key="11">
    <source>
        <dbReference type="Proteomes" id="UP001241072"/>
    </source>
</evidence>
<sequence>MDALTALLAAAGPWLYAGVFVLVVADAFTVVLPSETVVVALASLSLSTGHPSLWLLIPIAWLGAIVGDNACFWLGRRIGTERWRWMRGPKVSRAIGYARRALEIRPASLILTARYIPFARIAANLTAGATGFPYGRYLPLTVLAGLGWAVYNSIVGALFGAWLSANPILAVVVSVAVAIALGVGIDAVTARIAYARGMDSDKPKTDEDTKRKFREALERKKQGAQSHPGGVEGDSAIHGKHEKAGGKREFRRKSG</sequence>
<dbReference type="InterPro" id="IPR035172">
    <property type="entry name" value="DUF5302"/>
</dbReference>
<comment type="caution">
    <text evidence="7">Lacks conserved residue(s) required for the propagation of feature annotation.</text>
</comment>
<evidence type="ECO:0000256" key="1">
    <source>
        <dbReference type="ARBA" id="ARBA00004651"/>
    </source>
</evidence>
<gene>
    <name evidence="10" type="ORF">Q5716_05535</name>
</gene>
<evidence type="ECO:0000256" key="8">
    <source>
        <dbReference type="SAM" id="MobiDB-lite"/>
    </source>
</evidence>
<keyword evidence="3 7" id="KW-1003">Cell membrane</keyword>
<dbReference type="PANTHER" id="PTHR30353:SF0">
    <property type="entry name" value="TRANSMEMBRANE PROTEIN"/>
    <property type="match status" value="1"/>
</dbReference>
<comment type="similarity">
    <text evidence="2 7">Belongs to the DedA family.</text>
</comment>
<feature type="transmembrane region" description="Helical" evidence="7">
    <location>
        <begin position="168"/>
        <end position="194"/>
    </location>
</feature>
<evidence type="ECO:0000256" key="5">
    <source>
        <dbReference type="ARBA" id="ARBA00022989"/>
    </source>
</evidence>
<feature type="compositionally biased region" description="Basic and acidic residues" evidence="8">
    <location>
        <begin position="235"/>
        <end position="248"/>
    </location>
</feature>
<evidence type="ECO:0000256" key="4">
    <source>
        <dbReference type="ARBA" id="ARBA00022692"/>
    </source>
</evidence>
<organism evidence="10 11">
    <name type="scientific">Antiquaquibacter soli</name>
    <dbReference type="NCBI Taxonomy" id="3064523"/>
    <lineage>
        <taxon>Bacteria</taxon>
        <taxon>Bacillati</taxon>
        <taxon>Actinomycetota</taxon>
        <taxon>Actinomycetes</taxon>
        <taxon>Micrococcales</taxon>
        <taxon>Microbacteriaceae</taxon>
        <taxon>Antiquaquibacter</taxon>
    </lineage>
</organism>
<dbReference type="Pfam" id="PF17227">
    <property type="entry name" value="DUF5302"/>
    <property type="match status" value="1"/>
</dbReference>
<accession>A0ABT9BKZ0</accession>
<keyword evidence="11" id="KW-1185">Reference proteome</keyword>
<dbReference type="RefSeq" id="WP_305002094.1">
    <property type="nucleotide sequence ID" value="NZ_JAUQUB010000001.1"/>
</dbReference>
<reference evidence="10 11" key="1">
    <citation type="submission" date="2023-07" db="EMBL/GenBank/DDBJ databases">
        <title>Protaetiibacter sp. nov WY-16 isolated from soil.</title>
        <authorList>
            <person name="Liu B."/>
            <person name="Wan Y."/>
        </authorList>
    </citation>
    <scope>NUCLEOTIDE SEQUENCE [LARGE SCALE GENOMIC DNA]</scope>
    <source>
        <strain evidence="10 11">WY-16</strain>
    </source>
</reference>
<dbReference type="Proteomes" id="UP001241072">
    <property type="component" value="Unassembled WGS sequence"/>
</dbReference>
<feature type="transmembrane region" description="Helical" evidence="7">
    <location>
        <begin position="51"/>
        <end position="74"/>
    </location>
</feature>
<dbReference type="InterPro" id="IPR032816">
    <property type="entry name" value="VTT_dom"/>
</dbReference>
<feature type="domain" description="VTT" evidence="9">
    <location>
        <begin position="32"/>
        <end position="157"/>
    </location>
</feature>
<proteinExistence type="inferred from homology"/>
<feature type="region of interest" description="Disordered" evidence="8">
    <location>
        <begin position="199"/>
        <end position="255"/>
    </location>
</feature>
<evidence type="ECO:0000313" key="10">
    <source>
        <dbReference type="EMBL" id="MDO7881689.1"/>
    </source>
</evidence>
<comment type="subcellular location">
    <subcellularLocation>
        <location evidence="1 7">Cell membrane</location>
        <topology evidence="1 7">Multi-pass membrane protein</topology>
    </subcellularLocation>
</comment>
<keyword evidence="6 7" id="KW-0472">Membrane</keyword>
<keyword evidence="5 7" id="KW-1133">Transmembrane helix</keyword>
<protein>
    <submittedName>
        <fullName evidence="10">DUF5302 family protein</fullName>
    </submittedName>
</protein>
<dbReference type="InterPro" id="IPR032818">
    <property type="entry name" value="DedA-like"/>
</dbReference>
<dbReference type="EMBL" id="JAUQUB010000001">
    <property type="protein sequence ID" value="MDO7881689.1"/>
    <property type="molecule type" value="Genomic_DNA"/>
</dbReference>
<feature type="compositionally biased region" description="Basic and acidic residues" evidence="8">
    <location>
        <begin position="199"/>
        <end position="221"/>
    </location>
</feature>
<evidence type="ECO:0000256" key="3">
    <source>
        <dbReference type="ARBA" id="ARBA00022475"/>
    </source>
</evidence>
<keyword evidence="4 7" id="KW-0812">Transmembrane</keyword>
<evidence type="ECO:0000259" key="9">
    <source>
        <dbReference type="Pfam" id="PF09335"/>
    </source>
</evidence>
<evidence type="ECO:0000256" key="2">
    <source>
        <dbReference type="ARBA" id="ARBA00010792"/>
    </source>
</evidence>
<evidence type="ECO:0000256" key="7">
    <source>
        <dbReference type="RuleBase" id="RU367016"/>
    </source>
</evidence>